<evidence type="ECO:0000313" key="3">
    <source>
        <dbReference type="Proteomes" id="UP000324800"/>
    </source>
</evidence>
<gene>
    <name evidence="2" type="ORF">EZS28_026245</name>
</gene>
<dbReference type="EMBL" id="SNRW01009289">
    <property type="protein sequence ID" value="KAA6378226.1"/>
    <property type="molecule type" value="Genomic_DNA"/>
</dbReference>
<reference evidence="2 3" key="1">
    <citation type="submission" date="2019-03" db="EMBL/GenBank/DDBJ databases">
        <title>Single cell metagenomics reveals metabolic interactions within the superorganism composed of flagellate Streblomastix strix and complex community of Bacteroidetes bacteria on its surface.</title>
        <authorList>
            <person name="Treitli S.C."/>
            <person name="Kolisko M."/>
            <person name="Husnik F."/>
            <person name="Keeling P."/>
            <person name="Hampl V."/>
        </authorList>
    </citation>
    <scope>NUCLEOTIDE SEQUENCE [LARGE SCALE GENOMIC DNA]</scope>
    <source>
        <strain evidence="2">ST1C</strain>
    </source>
</reference>
<proteinExistence type="predicted"/>
<evidence type="ECO:0000256" key="1">
    <source>
        <dbReference type="SAM" id="SignalP"/>
    </source>
</evidence>
<comment type="caution">
    <text evidence="2">The sequence shown here is derived from an EMBL/GenBank/DDBJ whole genome shotgun (WGS) entry which is preliminary data.</text>
</comment>
<organism evidence="2 3">
    <name type="scientific">Streblomastix strix</name>
    <dbReference type="NCBI Taxonomy" id="222440"/>
    <lineage>
        <taxon>Eukaryota</taxon>
        <taxon>Metamonada</taxon>
        <taxon>Preaxostyla</taxon>
        <taxon>Oxymonadida</taxon>
        <taxon>Streblomastigidae</taxon>
        <taxon>Streblomastix</taxon>
    </lineage>
</organism>
<protein>
    <submittedName>
        <fullName evidence="2">Uncharacterized protein</fullName>
    </submittedName>
</protein>
<keyword evidence="1" id="KW-0732">Signal</keyword>
<dbReference type="AlphaFoldDB" id="A0A5J4V5N4"/>
<dbReference type="Proteomes" id="UP000324800">
    <property type="component" value="Unassembled WGS sequence"/>
</dbReference>
<feature type="chain" id="PRO_5023823845" evidence="1">
    <location>
        <begin position="34"/>
        <end position="175"/>
    </location>
</feature>
<name>A0A5J4V5N4_9EUKA</name>
<evidence type="ECO:0000313" key="2">
    <source>
        <dbReference type="EMBL" id="KAA6378226.1"/>
    </source>
</evidence>
<feature type="signal peptide" evidence="1">
    <location>
        <begin position="1"/>
        <end position="33"/>
    </location>
</feature>
<sequence>MINRHQHQEIAVESVYIIFRVLVIAISTASGHGVENDQEISNTLNITSKFLKCLNEGKNYGTQFPPQPLLVRRSDEQIEEEGGNEEIDSQLINKGYSWNIKDEVNKVKGAILNFFIDSVNPKPSCPNVVRPYFQCFLIHFFPNIHPIDSTAWEMEQGITSQSIHITQSINKGEVV</sequence>
<feature type="non-terminal residue" evidence="2">
    <location>
        <position position="175"/>
    </location>
</feature>
<accession>A0A5J4V5N4</accession>